<protein>
    <submittedName>
        <fullName evidence="2">CinA family protein</fullName>
    </submittedName>
</protein>
<reference evidence="2" key="1">
    <citation type="submission" date="2021-03" db="EMBL/GenBank/DDBJ databases">
        <title>Leucobacter chromiisoli sp. nov., isolated from chromium-containing soil of chemical plant.</title>
        <authorList>
            <person name="Xu Z."/>
        </authorList>
    </citation>
    <scope>NUCLEOTIDE SEQUENCE</scope>
    <source>
        <strain evidence="2">K 70/01</strain>
    </source>
</reference>
<accession>A0A939QE48</accession>
<dbReference type="SUPFAM" id="SSF142433">
    <property type="entry name" value="CinA-like"/>
    <property type="match status" value="1"/>
</dbReference>
<evidence type="ECO:0000259" key="1">
    <source>
        <dbReference type="Pfam" id="PF02464"/>
    </source>
</evidence>
<dbReference type="Gene3D" id="3.90.950.20">
    <property type="entry name" value="CinA-like"/>
    <property type="match status" value="1"/>
</dbReference>
<dbReference type="Pfam" id="PF02464">
    <property type="entry name" value="CinA"/>
    <property type="match status" value="1"/>
</dbReference>
<keyword evidence="3" id="KW-1185">Reference proteome</keyword>
<dbReference type="EMBL" id="JAGFBF010000005">
    <property type="protein sequence ID" value="MBO2990470.1"/>
    <property type="molecule type" value="Genomic_DNA"/>
</dbReference>
<dbReference type="AlphaFoldDB" id="A0A939QE48"/>
<comment type="caution">
    <text evidence="2">The sequence shown here is derived from an EMBL/GenBank/DDBJ whole genome shotgun (WGS) entry which is preliminary data.</text>
</comment>
<dbReference type="RefSeq" id="WP_208239467.1">
    <property type="nucleotide sequence ID" value="NZ_BAAAQU010000002.1"/>
</dbReference>
<dbReference type="NCBIfam" id="TIGR00199">
    <property type="entry name" value="PncC_domain"/>
    <property type="match status" value="1"/>
</dbReference>
<proteinExistence type="predicted"/>
<gene>
    <name evidence="2" type="ORF">J4H85_10750</name>
</gene>
<name>A0A939QE48_9MICO</name>
<evidence type="ECO:0000313" key="2">
    <source>
        <dbReference type="EMBL" id="MBO2990470.1"/>
    </source>
</evidence>
<sequence>MQATRLVQLARARGGRIAVAESLTGGRLADAIVSVPGASMAFSGGIVAYDTDLKHRLLGVDDALLRRVGPVDPEVARQMASGVRRVCAVPRIDEAGGGGAEPATLLGIATTGVAGPDPDPQSGQAPGTVWIGVSIADPDAKSGARVWAVPASHLSGSREDIRAAAVGQAVRLAECALQGEFHELE</sequence>
<feature type="domain" description="CinA C-terminal" evidence="1">
    <location>
        <begin position="4"/>
        <end position="173"/>
    </location>
</feature>
<dbReference type="Proteomes" id="UP000668403">
    <property type="component" value="Unassembled WGS sequence"/>
</dbReference>
<organism evidence="2 3">
    <name type="scientific">Leucobacter tardus</name>
    <dbReference type="NCBI Taxonomy" id="501483"/>
    <lineage>
        <taxon>Bacteria</taxon>
        <taxon>Bacillati</taxon>
        <taxon>Actinomycetota</taxon>
        <taxon>Actinomycetes</taxon>
        <taxon>Micrococcales</taxon>
        <taxon>Microbacteriaceae</taxon>
        <taxon>Leucobacter</taxon>
    </lineage>
</organism>
<evidence type="ECO:0000313" key="3">
    <source>
        <dbReference type="Proteomes" id="UP000668403"/>
    </source>
</evidence>
<dbReference type="InterPro" id="IPR036653">
    <property type="entry name" value="CinA-like_C"/>
</dbReference>
<dbReference type="InterPro" id="IPR008136">
    <property type="entry name" value="CinA_C"/>
</dbReference>